<evidence type="ECO:0000256" key="1">
    <source>
        <dbReference type="SAM" id="MobiDB-lite"/>
    </source>
</evidence>
<name>A0A6N2SH10_9FIRM</name>
<dbReference type="EMBL" id="CACRST010000010">
    <property type="protein sequence ID" value="VYS91818.1"/>
    <property type="molecule type" value="Genomic_DNA"/>
</dbReference>
<evidence type="ECO:0000256" key="2">
    <source>
        <dbReference type="SAM" id="Phobius"/>
    </source>
</evidence>
<feature type="region of interest" description="Disordered" evidence="1">
    <location>
        <begin position="339"/>
        <end position="362"/>
    </location>
</feature>
<organism evidence="4">
    <name type="scientific">Blautia glucerasea</name>
    <dbReference type="NCBI Taxonomy" id="536633"/>
    <lineage>
        <taxon>Bacteria</taxon>
        <taxon>Bacillati</taxon>
        <taxon>Bacillota</taxon>
        <taxon>Clostridia</taxon>
        <taxon>Lachnospirales</taxon>
        <taxon>Lachnospiraceae</taxon>
        <taxon>Blautia</taxon>
    </lineage>
</organism>
<dbReference type="AlphaFoldDB" id="A0A6N2SH10"/>
<sequence>MGKKKLVAFLSAIAVITGVCGTYAAYVNTVKVDNHISTGLVDISLDEFQEENGKLIAYENNKTVLPGEQVSKIPRITNKGEPCYVRAKISYDGNTEELEGLSDENISGFSEDWVKKGEYFYYTKILESKEGVELFDTVSIPADWTEAHEEQELSVSILTEAVQSANFKPDFSAMSPWGNQVIELAVKEQDGEILDKEENVKLTVEFNGKAHKLIAAPKDFFSNFSVAMPGDVFTDSVDLSNTTDQTAELFFCTASDTKDPEEQDLLNKLGLEISYKGKQLYSGNLKAEELSKEYISLGKYRPDETGKLDFKVTVPKELNNIYALRNADVQWIFTVREDQPAGAPQEPSDPAEHSISTPSPVKTGDETPVLGFICCGIAAGFVIVAVYIRKRGGKK</sequence>
<protein>
    <submittedName>
        <fullName evidence="4">Uncharacterized protein</fullName>
    </submittedName>
</protein>
<feature type="transmembrane region" description="Helical" evidence="2">
    <location>
        <begin position="369"/>
        <end position="388"/>
    </location>
</feature>
<accession>A0A6N2SH10</accession>
<evidence type="ECO:0000256" key="3">
    <source>
        <dbReference type="SAM" id="SignalP"/>
    </source>
</evidence>
<proteinExistence type="predicted"/>
<feature type="signal peptide" evidence="3">
    <location>
        <begin position="1"/>
        <end position="24"/>
    </location>
</feature>
<reference evidence="4" key="1">
    <citation type="submission" date="2019-11" db="EMBL/GenBank/DDBJ databases">
        <authorList>
            <person name="Feng L."/>
        </authorList>
    </citation>
    <scope>NUCLEOTIDE SEQUENCE</scope>
    <source>
        <strain evidence="4">BgluceraseaLFYP119</strain>
    </source>
</reference>
<keyword evidence="3" id="KW-0732">Signal</keyword>
<dbReference type="RefSeq" id="WP_156353451.1">
    <property type="nucleotide sequence ID" value="NZ_CACRST010000010.1"/>
</dbReference>
<evidence type="ECO:0000313" key="4">
    <source>
        <dbReference type="EMBL" id="VYS91818.1"/>
    </source>
</evidence>
<keyword evidence="2" id="KW-1133">Transmembrane helix</keyword>
<keyword evidence="2" id="KW-0812">Transmembrane</keyword>
<keyword evidence="2" id="KW-0472">Membrane</keyword>
<gene>
    <name evidence="4" type="ORF">BGLFYP119_01103</name>
</gene>
<feature type="chain" id="PRO_5027008736" evidence="3">
    <location>
        <begin position="25"/>
        <end position="395"/>
    </location>
</feature>